<feature type="binding site" evidence="7">
    <location>
        <position position="29"/>
    </location>
    <ligand>
        <name>Mg(2+)</name>
        <dbReference type="ChEBI" id="CHEBI:18420"/>
        <label>1</label>
    </ligand>
</feature>
<dbReference type="InterPro" id="IPR036691">
    <property type="entry name" value="Endo/exonu/phosph_ase_sf"/>
</dbReference>
<dbReference type="RefSeq" id="XP_024355380.1">
    <property type="nucleotide sequence ID" value="XM_024489977.1"/>
</dbReference>
<dbReference type="OrthoDB" id="391817at2759"/>
<dbReference type="STRING" id="6210.W6VBI1"/>
<organism evidence="10 11">
    <name type="scientific">Echinococcus granulosus</name>
    <name type="common">Hydatid tapeworm</name>
    <dbReference type="NCBI Taxonomy" id="6210"/>
    <lineage>
        <taxon>Eukaryota</taxon>
        <taxon>Metazoa</taxon>
        <taxon>Spiralia</taxon>
        <taxon>Lophotrochozoa</taxon>
        <taxon>Platyhelminthes</taxon>
        <taxon>Cestoda</taxon>
        <taxon>Eucestoda</taxon>
        <taxon>Cyclophyllidea</taxon>
        <taxon>Taeniidae</taxon>
        <taxon>Echinococcus</taxon>
        <taxon>Echinococcus granulosus group</taxon>
    </lineage>
</organism>
<comment type="similarity">
    <text evidence="2">Belongs to the DNA repair enzymes AP/ExoA family.</text>
</comment>
<dbReference type="GO" id="GO:0016829">
    <property type="term" value="F:lyase activity"/>
    <property type="evidence" value="ECO:0007669"/>
    <property type="project" value="UniProtKB-KW"/>
</dbReference>
<keyword evidence="5" id="KW-0378">Hydrolase</keyword>
<evidence type="ECO:0000259" key="9">
    <source>
        <dbReference type="Pfam" id="PF03372"/>
    </source>
</evidence>
<evidence type="ECO:0000256" key="1">
    <source>
        <dbReference type="ARBA" id="ARBA00000493"/>
    </source>
</evidence>
<dbReference type="EC" id="3.1.11.2" evidence="3"/>
<feature type="site" description="Important for catalytic activity" evidence="8">
    <location>
        <position position="201"/>
    </location>
</feature>
<dbReference type="KEGG" id="egl:EGR_00728"/>
<keyword evidence="4 7" id="KW-0479">Metal-binding</keyword>
<dbReference type="GeneID" id="36336443"/>
<evidence type="ECO:0000313" key="10">
    <source>
        <dbReference type="EMBL" id="EUB64184.1"/>
    </source>
</evidence>
<evidence type="ECO:0000256" key="2">
    <source>
        <dbReference type="ARBA" id="ARBA00007092"/>
    </source>
</evidence>
<dbReference type="InterPro" id="IPR004808">
    <property type="entry name" value="AP_endonuc_1"/>
</dbReference>
<feature type="binding site" evidence="7">
    <location>
        <position position="230"/>
    </location>
    <ligand>
        <name>Mg(2+)</name>
        <dbReference type="ChEBI" id="CHEBI:18420"/>
        <label>1</label>
    </ligand>
</feature>
<dbReference type="PROSITE" id="PS00726">
    <property type="entry name" value="AP_NUCLEASE_F1_1"/>
    <property type="match status" value="1"/>
</dbReference>
<dbReference type="GO" id="GO:0008081">
    <property type="term" value="F:phosphoric diester hydrolase activity"/>
    <property type="evidence" value="ECO:0007669"/>
    <property type="project" value="TreeGrafter"/>
</dbReference>
<comment type="caution">
    <text evidence="10">The sequence shown here is derived from an EMBL/GenBank/DDBJ whole genome shotgun (WGS) entry which is preliminary data.</text>
</comment>
<dbReference type="AlphaFoldDB" id="W6VBI1"/>
<keyword evidence="6 7" id="KW-0460">Magnesium</keyword>
<evidence type="ECO:0000256" key="7">
    <source>
        <dbReference type="PIRSR" id="PIRSR604808-2"/>
    </source>
</evidence>
<gene>
    <name evidence="10" type="ORF">EGR_00728</name>
</gene>
<dbReference type="InterPro" id="IPR020847">
    <property type="entry name" value="AP_endonuclease_F1_BS"/>
</dbReference>
<dbReference type="GO" id="GO:0003677">
    <property type="term" value="F:DNA binding"/>
    <property type="evidence" value="ECO:0007669"/>
    <property type="project" value="InterPro"/>
</dbReference>
<keyword evidence="7" id="KW-0464">Manganese</keyword>
<evidence type="ECO:0000313" key="11">
    <source>
        <dbReference type="Proteomes" id="UP000019149"/>
    </source>
</evidence>
<reference evidence="10 11" key="1">
    <citation type="journal article" date="2013" name="Nat. Genet.">
        <title>The genome of the hydatid tapeworm Echinococcus granulosus.</title>
        <authorList>
            <person name="Zheng H."/>
            <person name="Zhang W."/>
            <person name="Zhang L."/>
            <person name="Zhang Z."/>
            <person name="Li J."/>
            <person name="Lu G."/>
            <person name="Zhu Y."/>
            <person name="Wang Y."/>
            <person name="Huang Y."/>
            <person name="Liu J."/>
            <person name="Kang H."/>
            <person name="Chen J."/>
            <person name="Wang L."/>
            <person name="Chen A."/>
            <person name="Yu S."/>
            <person name="Gao Z."/>
            <person name="Jin L."/>
            <person name="Gu W."/>
            <person name="Wang Z."/>
            <person name="Zhao L."/>
            <person name="Shi B."/>
            <person name="Wen H."/>
            <person name="Lin R."/>
            <person name="Jones M.K."/>
            <person name="Brejova B."/>
            <person name="Vinar T."/>
            <person name="Zhao G."/>
            <person name="McManus D.P."/>
            <person name="Chen Z."/>
            <person name="Zhou Y."/>
            <person name="Wang S."/>
        </authorList>
    </citation>
    <scope>NUCLEOTIDE SEQUENCE [LARGE SCALE GENOMIC DNA]</scope>
</reference>
<dbReference type="OMA" id="QFETEIY"/>
<dbReference type="Proteomes" id="UP000019149">
    <property type="component" value="Unassembled WGS sequence"/>
</dbReference>
<keyword evidence="11" id="KW-1185">Reference proteome</keyword>
<dbReference type="PANTHER" id="PTHR22748:SF4">
    <property type="entry name" value="DNA-(APURINIC OR APYRIMIDINIC SITE) ENDONUCLEASE 2"/>
    <property type="match status" value="1"/>
</dbReference>
<comment type="catalytic activity">
    <reaction evidence="1">
        <text>Exonucleolytic cleavage in the 3'- to 5'-direction to yield nucleoside 5'-phosphates.</text>
        <dbReference type="EC" id="3.1.11.2"/>
    </reaction>
</comment>
<evidence type="ECO:0000256" key="5">
    <source>
        <dbReference type="ARBA" id="ARBA00022801"/>
    </source>
</evidence>
<dbReference type="SUPFAM" id="SSF56219">
    <property type="entry name" value="DNase I-like"/>
    <property type="match status" value="1"/>
</dbReference>
<feature type="binding site" evidence="7">
    <location>
        <position position="231"/>
    </location>
    <ligand>
        <name>Mg(2+)</name>
        <dbReference type="ChEBI" id="CHEBI:18420"/>
        <label>1</label>
    </ligand>
</feature>
<dbReference type="GO" id="GO:0008311">
    <property type="term" value="F:double-stranded DNA 3'-5' DNA exonuclease activity"/>
    <property type="evidence" value="ECO:0007669"/>
    <property type="project" value="UniProtKB-EC"/>
</dbReference>
<evidence type="ECO:0000256" key="3">
    <source>
        <dbReference type="ARBA" id="ARBA00012115"/>
    </source>
</evidence>
<feature type="binding site" evidence="7">
    <location>
        <position position="56"/>
    </location>
    <ligand>
        <name>Mg(2+)</name>
        <dbReference type="ChEBI" id="CHEBI:18420"/>
        <label>1</label>
    </ligand>
</feature>
<dbReference type="GO" id="GO:0005634">
    <property type="term" value="C:nucleus"/>
    <property type="evidence" value="ECO:0007669"/>
    <property type="project" value="TreeGrafter"/>
</dbReference>
<dbReference type="Pfam" id="PF03372">
    <property type="entry name" value="Exo_endo_phos"/>
    <property type="match status" value="1"/>
</dbReference>
<comment type="cofactor">
    <cofactor evidence="7">
        <name>Mg(2+)</name>
        <dbReference type="ChEBI" id="CHEBI:18420"/>
    </cofactor>
    <cofactor evidence="7">
        <name>Mn(2+)</name>
        <dbReference type="ChEBI" id="CHEBI:29035"/>
    </cofactor>
    <text evidence="7">Probably binds two magnesium or manganese ions per subunit.</text>
</comment>
<feature type="site" description="Interaction with DNA substrate" evidence="8">
    <location>
        <position position="231"/>
    </location>
</feature>
<keyword evidence="10" id="KW-0456">Lyase</keyword>
<dbReference type="Gene3D" id="3.60.10.10">
    <property type="entry name" value="Endonuclease/exonuclease/phosphatase"/>
    <property type="match status" value="2"/>
</dbReference>
<evidence type="ECO:0000256" key="8">
    <source>
        <dbReference type="PIRSR" id="PIRSR604808-3"/>
    </source>
</evidence>
<sequence length="355" mass="40328">MFLKVAALALNKQVPLGIKGRMLEVCSWNVNGIRSFAKPFKSHLDMLNADIIRLQETKAGNYSRVAGYDAYFSACKKRPGYSGVCVFCREPLRPVQAYDGLRDKHIEIDNDLDAEGRGVIVQFETEIYGKLLSIINVYRPRVDPEDEGRAKYRERFLKLLEFVISKLIADGSLPHPIRPEAFTCWNLRNGAGKTNYGTRIDYIFYDKELANLLPTCEATADIMPEVEGSDHCPVWAVLPLTLPANANLPLPPLCSHFWPQCQKRQLLLLSFLKKDEETGVFIEVTVDGRVNPLSDAHKCRRLKQTRLDFCHGEPCVCHRVKPKSSQHRGHEFWVCARPVGAPDNLLARCNTFIWK</sequence>
<accession>W6VBI1</accession>
<protein>
    <recommendedName>
        <fullName evidence="3">exodeoxyribonuclease III</fullName>
        <ecNumber evidence="3">3.1.11.2</ecNumber>
    </recommendedName>
</protein>
<dbReference type="GO" id="GO:0003906">
    <property type="term" value="F:DNA-(apurinic or apyrimidinic site) endonuclease activity"/>
    <property type="evidence" value="ECO:0007669"/>
    <property type="project" value="TreeGrafter"/>
</dbReference>
<dbReference type="InterPro" id="IPR005135">
    <property type="entry name" value="Endo/exonuclease/phosphatase"/>
</dbReference>
<dbReference type="CTD" id="36336443"/>
<feature type="domain" description="Endonuclease/exonuclease/phosphatase" evidence="9">
    <location>
        <begin position="26"/>
        <end position="154"/>
    </location>
</feature>
<evidence type="ECO:0000256" key="6">
    <source>
        <dbReference type="ARBA" id="ARBA00022842"/>
    </source>
</evidence>
<dbReference type="GO" id="GO:0046872">
    <property type="term" value="F:metal ion binding"/>
    <property type="evidence" value="ECO:0007669"/>
    <property type="project" value="UniProtKB-KW"/>
</dbReference>
<proteinExistence type="inferred from homology"/>
<dbReference type="PANTHER" id="PTHR22748">
    <property type="entry name" value="AP ENDONUCLEASE"/>
    <property type="match status" value="1"/>
</dbReference>
<dbReference type="GO" id="GO:0006284">
    <property type="term" value="P:base-excision repair"/>
    <property type="evidence" value="ECO:0007669"/>
    <property type="project" value="TreeGrafter"/>
</dbReference>
<name>W6VBI1_ECHGR</name>
<evidence type="ECO:0000256" key="4">
    <source>
        <dbReference type="ARBA" id="ARBA00022723"/>
    </source>
</evidence>
<dbReference type="EMBL" id="APAU02000003">
    <property type="protein sequence ID" value="EUB64184.1"/>
    <property type="molecule type" value="Genomic_DNA"/>
</dbReference>